<organism evidence="1 2">
    <name type="scientific">Heterodera trifolii</name>
    <dbReference type="NCBI Taxonomy" id="157864"/>
    <lineage>
        <taxon>Eukaryota</taxon>
        <taxon>Metazoa</taxon>
        <taxon>Ecdysozoa</taxon>
        <taxon>Nematoda</taxon>
        <taxon>Chromadorea</taxon>
        <taxon>Rhabditida</taxon>
        <taxon>Tylenchina</taxon>
        <taxon>Tylenchomorpha</taxon>
        <taxon>Tylenchoidea</taxon>
        <taxon>Heteroderidae</taxon>
        <taxon>Heteroderinae</taxon>
        <taxon>Heterodera</taxon>
    </lineage>
</organism>
<comment type="caution">
    <text evidence="1">The sequence shown here is derived from an EMBL/GenBank/DDBJ whole genome shotgun (WGS) entry which is preliminary data.</text>
</comment>
<evidence type="ECO:0000313" key="2">
    <source>
        <dbReference type="Proteomes" id="UP001620626"/>
    </source>
</evidence>
<name>A0ABD2L9W6_9BILA</name>
<proteinExistence type="predicted"/>
<accession>A0ABD2L9W6</accession>
<dbReference type="AlphaFoldDB" id="A0ABD2L9W6"/>
<evidence type="ECO:0000313" key="1">
    <source>
        <dbReference type="EMBL" id="KAL3111702.1"/>
    </source>
</evidence>
<protein>
    <submittedName>
        <fullName evidence="1">Uncharacterized protein</fullName>
    </submittedName>
</protein>
<sequence length="191" mass="22125">MRRLPSERSLSAGCYALAEWRKHLLASAVVGWEFPPQSTNNMCFACQSKANLVWECPLGDIRAQYERFIYFMAWSSGKFVWDESREQKRWEEYPASAEYSENLAQAEEALRRSELALAEEADCARFGEMKLEPLSRALNHLIEYIDWHTNILRIAQRGGGDGGRGDRVINRRQRSFFFVYFVQTPAVFAPQ</sequence>
<keyword evidence="2" id="KW-1185">Reference proteome</keyword>
<dbReference type="Proteomes" id="UP001620626">
    <property type="component" value="Unassembled WGS sequence"/>
</dbReference>
<reference evidence="1 2" key="1">
    <citation type="submission" date="2024-10" db="EMBL/GenBank/DDBJ databases">
        <authorList>
            <person name="Kim D."/>
        </authorList>
    </citation>
    <scope>NUCLEOTIDE SEQUENCE [LARGE SCALE GENOMIC DNA]</scope>
    <source>
        <strain evidence="1">BH-2024</strain>
    </source>
</reference>
<dbReference type="EMBL" id="JBICBT010000494">
    <property type="protein sequence ID" value="KAL3111702.1"/>
    <property type="molecule type" value="Genomic_DNA"/>
</dbReference>
<gene>
    <name evidence="1" type="ORF">niasHT_012798</name>
</gene>